<keyword evidence="5" id="KW-0808">Transferase</keyword>
<organism evidence="5 6">
    <name type="scientific">Bacillus phage SP-15</name>
    <dbReference type="NCBI Taxonomy" id="1792032"/>
    <lineage>
        <taxon>Viruses</taxon>
        <taxon>Duplodnaviria</taxon>
        <taxon>Heunggongvirae</taxon>
        <taxon>Uroviricota</taxon>
        <taxon>Caudoviricetes</taxon>
        <taxon>Thornevirus</taxon>
        <taxon>Thornevirus SP15</taxon>
    </lineage>
</organism>
<dbReference type="Pfam" id="PF01712">
    <property type="entry name" value="dNK"/>
    <property type="match status" value="1"/>
</dbReference>
<feature type="domain" description="Deoxynucleoside kinase" evidence="4">
    <location>
        <begin position="14"/>
        <end position="208"/>
    </location>
</feature>
<proteinExistence type="predicted"/>
<keyword evidence="3" id="KW-0547">Nucleotide-binding</keyword>
<dbReference type="KEGG" id="vg:29125178"/>
<dbReference type="PIRSF" id="PIRSF000705">
    <property type="entry name" value="DNK"/>
    <property type="match status" value="1"/>
</dbReference>
<sequence>MKLELDSEGTKVNIGVEGTVGAGKSTLTKALAEKFGFNLVSEQFENPYFDLFYREPEKYAFSMHIQMFRQHFKEVMKAMELGNVIMDRTMLASLVFMKVLHQEGTVNEVDYKNYVDTITTFAPLVKSPDVIIYLQVSKETSVHRIMNRGRSAELNASISYWYRLRDEYENWYKNYTQSPKILVNVDDLDFANRPEDLDRTIDLIRKELLKINCSKVAQAFREI</sequence>
<feature type="binding site" evidence="3">
    <location>
        <begin position="144"/>
        <end position="148"/>
    </location>
    <ligand>
        <name>ATP</name>
        <dbReference type="ChEBI" id="CHEBI:30616"/>
    </ligand>
</feature>
<evidence type="ECO:0000256" key="2">
    <source>
        <dbReference type="PIRSR" id="PIRSR000705-1"/>
    </source>
</evidence>
<evidence type="ECO:0000259" key="4">
    <source>
        <dbReference type="Pfam" id="PF01712"/>
    </source>
</evidence>
<keyword evidence="1" id="KW-0237">DNA synthesis</keyword>
<dbReference type="InterPro" id="IPR031314">
    <property type="entry name" value="DNK_dom"/>
</dbReference>
<feature type="binding site" evidence="3">
    <location>
        <begin position="18"/>
        <end position="26"/>
    </location>
    <ligand>
        <name>ATP</name>
        <dbReference type="ChEBI" id="CHEBI:30616"/>
    </ligand>
</feature>
<name>A0A127AVX2_9CAUD</name>
<dbReference type="GeneID" id="29125178"/>
<dbReference type="CDD" id="cd01673">
    <property type="entry name" value="dNK"/>
    <property type="match status" value="1"/>
</dbReference>
<evidence type="ECO:0000256" key="1">
    <source>
        <dbReference type="ARBA" id="ARBA00022634"/>
    </source>
</evidence>
<evidence type="ECO:0000313" key="6">
    <source>
        <dbReference type="Proteomes" id="UP000203261"/>
    </source>
</evidence>
<keyword evidence="6" id="KW-1185">Reference proteome</keyword>
<dbReference type="PANTHER" id="PTHR10513">
    <property type="entry name" value="DEOXYNUCLEOSIDE KINASE"/>
    <property type="match status" value="1"/>
</dbReference>
<dbReference type="EMBL" id="KT624200">
    <property type="protein sequence ID" value="AMM44809.1"/>
    <property type="molecule type" value="Genomic_DNA"/>
</dbReference>
<evidence type="ECO:0000256" key="3">
    <source>
        <dbReference type="PIRSR" id="PIRSR000705-3"/>
    </source>
</evidence>
<dbReference type="PANTHER" id="PTHR10513:SF35">
    <property type="entry name" value="DEOXYADENOSINE KINASE"/>
    <property type="match status" value="1"/>
</dbReference>
<feature type="binding site" evidence="3">
    <location>
        <begin position="188"/>
        <end position="190"/>
    </location>
    <ligand>
        <name>ATP</name>
        <dbReference type="ChEBI" id="CHEBI:30616"/>
    </ligand>
</feature>
<reference evidence="5 6" key="1">
    <citation type="submission" date="2015-08" db="EMBL/GenBank/DDBJ databases">
        <authorList>
            <person name="Babu N.S."/>
            <person name="Beckwith C.J."/>
            <person name="Beseler K.G."/>
            <person name="Brison A."/>
            <person name="Carone J.V."/>
            <person name="Caskin T.P."/>
            <person name="Diamond M."/>
            <person name="Durham M.E."/>
            <person name="Foxe J.M."/>
            <person name="Go M."/>
            <person name="Henderson B.A."/>
            <person name="Jones I.B."/>
            <person name="McGettigan J.A."/>
            <person name="Micheletti S.J."/>
            <person name="Nasrallah M.E."/>
            <person name="Ortiz D."/>
            <person name="Piller C.R."/>
            <person name="Privatt S.R."/>
            <person name="Schneider S.L."/>
            <person name="Sharp S."/>
            <person name="Smith T.C."/>
            <person name="Stanton J.D."/>
            <person name="Ullery H.E."/>
            <person name="Wilson R.J."/>
            <person name="Serrano M.G."/>
            <person name="Buck G."/>
            <person name="Lee V."/>
            <person name="Wang Y."/>
            <person name="Carvalho R."/>
            <person name="Voegtly L."/>
            <person name="Shi R."/>
            <person name="Duckworth R."/>
            <person name="Johnson A."/>
            <person name="Loviza R."/>
            <person name="Walstead R."/>
            <person name="Shah Z."/>
            <person name="Kiflezghi M."/>
            <person name="Wade K."/>
            <person name="Ball S.L."/>
            <person name="Bradley K.W."/>
            <person name="Asai D.J."/>
            <person name="Bowman C.A."/>
            <person name="Russell D.A."/>
            <person name="Pope W.H."/>
            <person name="Jacobs-Sera D."/>
            <person name="Hendrix R.W."/>
            <person name="Hatfull G.F."/>
        </authorList>
    </citation>
    <scope>NUCLEOTIDE SEQUENCE [LARGE SCALE GENOMIC DNA]</scope>
</reference>
<dbReference type="SUPFAM" id="SSF52540">
    <property type="entry name" value="P-loop containing nucleoside triphosphate hydrolases"/>
    <property type="match status" value="1"/>
</dbReference>
<evidence type="ECO:0000313" key="5">
    <source>
        <dbReference type="EMBL" id="AMM44809.1"/>
    </source>
</evidence>
<gene>
    <name evidence="5" type="ORF">SP15_010</name>
</gene>
<keyword evidence="3" id="KW-0067">ATP-binding</keyword>
<protein>
    <submittedName>
        <fullName evidence="5">Deoxynucleoside kinase</fullName>
    </submittedName>
</protein>
<dbReference type="Gene3D" id="3.40.50.300">
    <property type="entry name" value="P-loop containing nucleotide triphosphate hydrolases"/>
    <property type="match status" value="1"/>
</dbReference>
<feature type="active site" description="Proton acceptor" evidence="2">
    <location>
        <position position="87"/>
    </location>
</feature>
<dbReference type="InterPro" id="IPR027417">
    <property type="entry name" value="P-loop_NTPase"/>
</dbReference>
<dbReference type="GO" id="GO:0019136">
    <property type="term" value="F:deoxynucleoside kinase activity"/>
    <property type="evidence" value="ECO:0007669"/>
    <property type="project" value="InterPro"/>
</dbReference>
<dbReference type="RefSeq" id="YP_009302398.1">
    <property type="nucleotide sequence ID" value="NC_031245.1"/>
</dbReference>
<dbReference type="GO" id="GO:0005524">
    <property type="term" value="F:ATP binding"/>
    <property type="evidence" value="ECO:0007669"/>
    <property type="project" value="UniProtKB-KW"/>
</dbReference>
<dbReference type="Proteomes" id="UP000203261">
    <property type="component" value="Segment"/>
</dbReference>
<dbReference type="InterPro" id="IPR002624">
    <property type="entry name" value="DCK/DGK"/>
</dbReference>
<dbReference type="OrthoDB" id="23069at10239"/>
<accession>A0A127AVX2</accession>
<dbReference type="GO" id="GO:0071897">
    <property type="term" value="P:DNA biosynthetic process"/>
    <property type="evidence" value="ECO:0007669"/>
    <property type="project" value="UniProtKB-KW"/>
</dbReference>
<keyword evidence="5" id="KW-0418">Kinase</keyword>
<dbReference type="InterPro" id="IPR050566">
    <property type="entry name" value="Deoxyribonucleoside_kinase"/>
</dbReference>